<evidence type="ECO:0000256" key="4">
    <source>
        <dbReference type="ARBA" id="ARBA00018517"/>
    </source>
</evidence>
<keyword evidence="8" id="KW-0808">Transferase</keyword>
<evidence type="ECO:0000256" key="2">
    <source>
        <dbReference type="ARBA" id="ARBA00004496"/>
    </source>
</evidence>
<comment type="similarity">
    <text evidence="13">Belongs to the methyltransferase superfamily. Trimethylguanosine synthase family.</text>
</comment>
<feature type="compositionally biased region" description="Polar residues" evidence="23">
    <location>
        <begin position="330"/>
        <end position="358"/>
    </location>
</feature>
<feature type="compositionally biased region" description="Acidic residues" evidence="23">
    <location>
        <begin position="74"/>
        <end position="83"/>
    </location>
</feature>
<evidence type="ECO:0000256" key="10">
    <source>
        <dbReference type="ARBA" id="ARBA00023015"/>
    </source>
</evidence>
<reference evidence="24 25" key="1">
    <citation type="submission" date="2024-09" db="EMBL/GenBank/DDBJ databases">
        <title>A chromosome-level genome assembly of Gray's grenadier anchovy, Coilia grayii.</title>
        <authorList>
            <person name="Fu Z."/>
        </authorList>
    </citation>
    <scope>NUCLEOTIDE SEQUENCE [LARGE SCALE GENOMIC DNA]</scope>
    <source>
        <strain evidence="24">G4</strain>
        <tissue evidence="24">Muscle</tissue>
    </source>
</reference>
<feature type="region of interest" description="Disordered" evidence="23">
    <location>
        <begin position="59"/>
        <end position="85"/>
    </location>
</feature>
<keyword evidence="12" id="KW-0539">Nucleus</keyword>
<evidence type="ECO:0000256" key="13">
    <source>
        <dbReference type="ARBA" id="ARBA00025783"/>
    </source>
</evidence>
<evidence type="ECO:0000256" key="5">
    <source>
        <dbReference type="ARBA" id="ARBA00022490"/>
    </source>
</evidence>
<keyword evidence="11" id="KW-0804">Transcription</keyword>
<comment type="caution">
    <text evidence="24">The sequence shown here is derived from an EMBL/GenBank/DDBJ whole genome shotgun (WGS) entry which is preliminary data.</text>
</comment>
<dbReference type="PANTHER" id="PTHR14741:SF32">
    <property type="entry name" value="TRIMETHYLGUANOSINE SYNTHASE"/>
    <property type="match status" value="1"/>
</dbReference>
<feature type="region of interest" description="Disordered" evidence="23">
    <location>
        <begin position="308"/>
        <end position="378"/>
    </location>
</feature>
<comment type="catalytic activity">
    <reaction evidence="14">
        <text>a 5'-end (N(2),N(7)-dimethyl 5'-triphosphoguanosine)-ribonucleoside in snoRNA + S-adenosyl-L-methionine = a 5'-end (N(2),N(2),N(7)-trimethyl 5'-triphosphoguanosine)-ribonucleoside in snoRNA + S-adenosyl-L-homocysteine + H(+)</text>
        <dbReference type="Rhea" id="RHEA:78507"/>
        <dbReference type="Rhea" id="RHEA-COMP:19088"/>
        <dbReference type="Rhea" id="RHEA-COMP:19090"/>
        <dbReference type="ChEBI" id="CHEBI:15378"/>
        <dbReference type="ChEBI" id="CHEBI:57856"/>
        <dbReference type="ChEBI" id="CHEBI:59789"/>
        <dbReference type="ChEBI" id="CHEBI:167623"/>
        <dbReference type="ChEBI" id="CHEBI:172880"/>
    </reaction>
    <physiologicalReaction direction="left-to-right" evidence="14">
        <dbReference type="Rhea" id="RHEA:78508"/>
    </physiologicalReaction>
</comment>
<evidence type="ECO:0000256" key="21">
    <source>
        <dbReference type="ARBA" id="ARBA00079339"/>
    </source>
</evidence>
<evidence type="ECO:0000256" key="20">
    <source>
        <dbReference type="ARBA" id="ARBA00064494"/>
    </source>
</evidence>
<evidence type="ECO:0000256" key="8">
    <source>
        <dbReference type="ARBA" id="ARBA00022679"/>
    </source>
</evidence>
<protein>
    <recommendedName>
        <fullName evidence="4">Trimethylguanosine synthase</fullName>
    </recommendedName>
    <alternativeName>
        <fullName evidence="18">Cap-specific guanine-N(2) methyltransferase</fullName>
    </alternativeName>
    <alternativeName>
        <fullName evidence="21">Nuclear receptor coactivator 6-interacting protein</fullName>
    </alternativeName>
    <alternativeName>
        <fullName evidence="22">PRIP-interacting protein with methyltransferase motif</fullName>
    </alternativeName>
</protein>
<name>A0ABD1K898_9TELE</name>
<evidence type="ECO:0000256" key="19">
    <source>
        <dbReference type="ARBA" id="ARBA00057179"/>
    </source>
</evidence>
<feature type="region of interest" description="Disordered" evidence="23">
    <location>
        <begin position="489"/>
        <end position="629"/>
    </location>
</feature>
<evidence type="ECO:0000256" key="9">
    <source>
        <dbReference type="ARBA" id="ARBA00022691"/>
    </source>
</evidence>
<dbReference type="GO" id="GO:0005737">
    <property type="term" value="C:cytoplasm"/>
    <property type="evidence" value="ECO:0007669"/>
    <property type="project" value="UniProtKB-SubCell"/>
</dbReference>
<evidence type="ECO:0000256" key="7">
    <source>
        <dbReference type="ARBA" id="ARBA00022603"/>
    </source>
</evidence>
<dbReference type="AlphaFoldDB" id="A0ABD1K898"/>
<dbReference type="FunFam" id="3.40.50.150:FF:000066">
    <property type="entry name" value="Trimethylguanosine synthase 1"/>
    <property type="match status" value="1"/>
</dbReference>
<dbReference type="InterPro" id="IPR019012">
    <property type="entry name" value="RNA_cap_Gua-N2-MeTrfase"/>
</dbReference>
<dbReference type="Pfam" id="PF09445">
    <property type="entry name" value="Methyltransf_15"/>
    <property type="match status" value="1"/>
</dbReference>
<dbReference type="Proteomes" id="UP001591681">
    <property type="component" value="Unassembled WGS sequence"/>
</dbReference>
<organism evidence="24 25">
    <name type="scientific">Coilia grayii</name>
    <name type="common">Gray's grenadier anchovy</name>
    <dbReference type="NCBI Taxonomy" id="363190"/>
    <lineage>
        <taxon>Eukaryota</taxon>
        <taxon>Metazoa</taxon>
        <taxon>Chordata</taxon>
        <taxon>Craniata</taxon>
        <taxon>Vertebrata</taxon>
        <taxon>Euteleostomi</taxon>
        <taxon>Actinopterygii</taxon>
        <taxon>Neopterygii</taxon>
        <taxon>Teleostei</taxon>
        <taxon>Clupei</taxon>
        <taxon>Clupeiformes</taxon>
        <taxon>Clupeoidei</taxon>
        <taxon>Engraulidae</taxon>
        <taxon>Coilinae</taxon>
        <taxon>Coilia</taxon>
    </lineage>
</organism>
<comment type="subcellular location">
    <subcellularLocation>
        <location evidence="2">Cytoplasm</location>
    </subcellularLocation>
    <subcellularLocation>
        <location evidence="1">Nucleus</location>
        <location evidence="1">Cajal body</location>
    </subcellularLocation>
    <subcellularLocation>
        <location evidence="3">Nucleus</location>
        <location evidence="3">Nucleolus</location>
    </subcellularLocation>
</comment>
<comment type="catalytic activity">
    <reaction evidence="15">
        <text>a 5'-end (N(7)-methyl 5'-triphosphoguanosine)-ribonucleoside in snoRNA + S-adenosyl-L-methionine = a 5'-end (N(2),N(7)-dimethyl 5'-triphosphoguanosine)-ribonucleoside in snoRNA + S-adenosyl-L-homocysteine + H(+)</text>
        <dbReference type="Rhea" id="RHEA:78475"/>
        <dbReference type="Rhea" id="RHEA-COMP:19086"/>
        <dbReference type="Rhea" id="RHEA-COMP:19088"/>
        <dbReference type="ChEBI" id="CHEBI:15378"/>
        <dbReference type="ChEBI" id="CHEBI:57856"/>
        <dbReference type="ChEBI" id="CHEBI:59789"/>
        <dbReference type="ChEBI" id="CHEBI:156461"/>
        <dbReference type="ChEBI" id="CHEBI:172880"/>
    </reaction>
    <physiologicalReaction direction="left-to-right" evidence="15">
        <dbReference type="Rhea" id="RHEA:78476"/>
    </physiologicalReaction>
</comment>
<evidence type="ECO:0000256" key="1">
    <source>
        <dbReference type="ARBA" id="ARBA00004408"/>
    </source>
</evidence>
<feature type="compositionally biased region" description="Acidic residues" evidence="23">
    <location>
        <begin position="226"/>
        <end position="235"/>
    </location>
</feature>
<gene>
    <name evidence="24" type="ORF">ACEWY4_010048</name>
</gene>
<feature type="region of interest" description="Disordered" evidence="23">
    <location>
        <begin position="225"/>
        <end position="279"/>
    </location>
</feature>
<sequence>MTYGRKWAVVAVADILFYHDSEEHKPMHCLCSRAFVNDRELYRSDFNSVHEDVVEDAFEGSEDYEGESSGHDVSEDEENDGMDEESRLMASMGLPVEFGTSSKKASERNHARRTKDPCQPEVISAKDDELFVEDRHEICPTPVAPQVYPACQDAWERYWAHQGESLLWNGWLEKHPASDEGTPVVGPWDCPETREEWEQHASQTYHYYWEQFCYWASQGWTVEEGAGQDEGEGEGEIPHSAVPSASEPPLDGEQPAAGAKAGPAELDPSSQDTEEACSRAKEHCDLGMGDVTRLVGTMSLQVGLEQVGGDVRRHKTPAGHECAKDKGADESQTVSSSDCPESVDQQGHSSHTSGNPAQRATYAPNSEDGDDDDDPPECKVAKLKRSHELDAEENPAITAQEAWHSLGLKRSTESRFESMLNFRQGHEGSVGWDAEGSRKHPMRRKKAACKVNKHFFFTETADACPASKTLHKVQNFLKLVQSESVDDVAPVPEAPTGETQQLAAPCPPSAQLPGEEPPYAPISSSLEGGHSAPHLHKTGRDFTEPEREEEDKDKDKEETEAAVGAAEGRSEKTQTEREVYSLDIPDYLLPDPVADADKDGGTRAGNAESSKKSKKKKRKAKKRRADAEMPPEIACQPELAKYWAQRYRLFSRFDEGIKLDHEGWFSVTPERIAEYIAQRVQACPQCELIVDAFCGVGGNAIQFATTGKRVIAIDIDGGRLSLAQHNARVYGVADRIEFVQGDFLELAPRLRADAVFLSPPWGGPEYLAADVFDIRTMMTPDGFEIFRLAKLISENIVYFLPRNTDVEQIASLAGPGGKVEVEQNFLNTKLKTITAYFGNLIKSDIASES</sequence>
<dbReference type="CDD" id="cd02440">
    <property type="entry name" value="AdoMet_MTases"/>
    <property type="match status" value="1"/>
</dbReference>
<accession>A0ABD1K898</accession>
<feature type="compositionally biased region" description="Basic residues" evidence="23">
    <location>
        <begin position="612"/>
        <end position="624"/>
    </location>
</feature>
<dbReference type="InterPro" id="IPR029063">
    <property type="entry name" value="SAM-dependent_MTases_sf"/>
</dbReference>
<comment type="catalytic activity">
    <reaction evidence="16">
        <text>a 5'-end (N(2),N(7)-dimethyl 5'-triphosphoguanosine)-ribonucleoside in snRNA + S-adenosyl-L-methionine = a 5'-end (N(2),N(2),N(7)-trimethyl 5'-triphosphoguanosine)-ribonucleoside in snRNA + S-adenosyl-L-homocysteine + H(+)</text>
        <dbReference type="Rhea" id="RHEA:78479"/>
        <dbReference type="Rhea" id="RHEA-COMP:19087"/>
        <dbReference type="Rhea" id="RHEA-COMP:19089"/>
        <dbReference type="ChEBI" id="CHEBI:15378"/>
        <dbReference type="ChEBI" id="CHEBI:57856"/>
        <dbReference type="ChEBI" id="CHEBI:59789"/>
        <dbReference type="ChEBI" id="CHEBI:167623"/>
        <dbReference type="ChEBI" id="CHEBI:172880"/>
    </reaction>
    <physiologicalReaction direction="left-to-right" evidence="16">
        <dbReference type="Rhea" id="RHEA:78480"/>
    </physiologicalReaction>
</comment>
<evidence type="ECO:0000313" key="24">
    <source>
        <dbReference type="EMBL" id="KAL2095329.1"/>
    </source>
</evidence>
<dbReference type="SUPFAM" id="SSF53335">
    <property type="entry name" value="S-adenosyl-L-methionine-dependent methyltransferases"/>
    <property type="match status" value="1"/>
</dbReference>
<dbReference type="GO" id="GO:0005730">
    <property type="term" value="C:nucleolus"/>
    <property type="evidence" value="ECO:0007669"/>
    <property type="project" value="UniProtKB-SubCell"/>
</dbReference>
<keyword evidence="9" id="KW-0949">S-adenosyl-L-methionine</keyword>
<evidence type="ECO:0000256" key="22">
    <source>
        <dbReference type="ARBA" id="ARBA00081504"/>
    </source>
</evidence>
<keyword evidence="7" id="KW-0489">Methyltransferase</keyword>
<dbReference type="EMBL" id="JBHFQA010000008">
    <property type="protein sequence ID" value="KAL2095329.1"/>
    <property type="molecule type" value="Genomic_DNA"/>
</dbReference>
<comment type="subunit">
    <text evidence="20">May form homooligomers. Interacts with CREBBP/CBP, EED/WAIT1, EP300/P300, NCOA6/PRIP, PPARBP/PBP and SMN.</text>
</comment>
<feature type="compositionally biased region" description="Basic and acidic residues" evidence="23">
    <location>
        <begin position="568"/>
        <end position="580"/>
    </location>
</feature>
<feature type="compositionally biased region" description="Pro residues" evidence="23">
    <location>
        <begin position="505"/>
        <end position="520"/>
    </location>
</feature>
<dbReference type="Gene3D" id="3.40.50.150">
    <property type="entry name" value="Vaccinia Virus protein VP39"/>
    <property type="match status" value="1"/>
</dbReference>
<evidence type="ECO:0000256" key="15">
    <source>
        <dbReference type="ARBA" id="ARBA00048740"/>
    </source>
</evidence>
<evidence type="ECO:0000256" key="18">
    <source>
        <dbReference type="ARBA" id="ARBA00049790"/>
    </source>
</evidence>
<proteinExistence type="inferred from homology"/>
<evidence type="ECO:0000256" key="6">
    <source>
        <dbReference type="ARBA" id="ARBA00022553"/>
    </source>
</evidence>
<comment type="catalytic activity">
    <reaction evidence="17">
        <text>a 5'-end (N(7)-methyl 5'-triphosphoguanosine)-ribonucleoside in snRNA + S-adenosyl-L-methionine = a 5'-end (N(2),N(7)-dimethyl 5'-triphosphoguanosine)-ribonucleoside in snRNA + S-adenosyl-L-homocysteine + H(+)</text>
        <dbReference type="Rhea" id="RHEA:78471"/>
        <dbReference type="Rhea" id="RHEA-COMP:19085"/>
        <dbReference type="Rhea" id="RHEA-COMP:19087"/>
        <dbReference type="ChEBI" id="CHEBI:15378"/>
        <dbReference type="ChEBI" id="CHEBI:57856"/>
        <dbReference type="ChEBI" id="CHEBI:59789"/>
        <dbReference type="ChEBI" id="CHEBI:156461"/>
        <dbReference type="ChEBI" id="CHEBI:172880"/>
    </reaction>
    <physiologicalReaction direction="left-to-right" evidence="17">
        <dbReference type="Rhea" id="RHEA:78472"/>
    </physiologicalReaction>
</comment>
<keyword evidence="25" id="KW-1185">Reference proteome</keyword>
<evidence type="ECO:0000256" key="23">
    <source>
        <dbReference type="SAM" id="MobiDB-lite"/>
    </source>
</evidence>
<evidence type="ECO:0000256" key="17">
    <source>
        <dbReference type="ARBA" id="ARBA00049075"/>
    </source>
</evidence>
<evidence type="ECO:0000313" key="25">
    <source>
        <dbReference type="Proteomes" id="UP001591681"/>
    </source>
</evidence>
<evidence type="ECO:0000256" key="3">
    <source>
        <dbReference type="ARBA" id="ARBA00004604"/>
    </source>
</evidence>
<dbReference type="PANTHER" id="PTHR14741">
    <property type="entry name" value="S-ADENOSYLMETHIONINE-DEPENDENT METHYLTRANSFERASE RELATED"/>
    <property type="match status" value="1"/>
</dbReference>
<evidence type="ECO:0000256" key="16">
    <source>
        <dbReference type="ARBA" id="ARBA00048763"/>
    </source>
</evidence>
<comment type="function">
    <text evidence="19">Catalyzes the 2 serial methylation steps for the conversion of the 7-monomethylguanosine (m(7)G) caps of snRNAs and snoRNAs to a 2,2,7-trimethylguanosine (m(2,2,7)G) cap structure. The enzyme is specific for guanine, and N7 methylation must precede N2 methylation. Hypermethylation of the m7G cap of U snRNAs leads to their concentration in nuclear foci, their colocalization with coilin and the formation of canonical Cajal bodies (CBs). Plays a role in transcriptional regulation.</text>
</comment>
<keyword evidence="6" id="KW-0597">Phosphoprotein</keyword>
<evidence type="ECO:0000256" key="12">
    <source>
        <dbReference type="ARBA" id="ARBA00023242"/>
    </source>
</evidence>
<dbReference type="GO" id="GO:0008168">
    <property type="term" value="F:methyltransferase activity"/>
    <property type="evidence" value="ECO:0007669"/>
    <property type="project" value="UniProtKB-KW"/>
</dbReference>
<keyword evidence="5" id="KW-0963">Cytoplasm</keyword>
<dbReference type="GO" id="GO:0032259">
    <property type="term" value="P:methylation"/>
    <property type="evidence" value="ECO:0007669"/>
    <property type="project" value="UniProtKB-KW"/>
</dbReference>
<evidence type="ECO:0000256" key="14">
    <source>
        <dbReference type="ARBA" id="ARBA00047418"/>
    </source>
</evidence>
<evidence type="ECO:0000256" key="11">
    <source>
        <dbReference type="ARBA" id="ARBA00023163"/>
    </source>
</evidence>
<keyword evidence="10" id="KW-0805">Transcription regulation</keyword>
<dbReference type="GO" id="GO:0015030">
    <property type="term" value="C:Cajal body"/>
    <property type="evidence" value="ECO:0007669"/>
    <property type="project" value="UniProtKB-SubCell"/>
</dbReference>